<gene>
    <name evidence="1" type="ORF">GETHED_06220</name>
</gene>
<evidence type="ECO:0000313" key="1">
    <source>
        <dbReference type="EMBL" id="GLH66258.1"/>
    </source>
</evidence>
<keyword evidence="2" id="KW-1185">Reference proteome</keyword>
<dbReference type="Gene3D" id="3.30.1370.80">
    <property type="entry name" value="Molybdopterin cofactor biosynthesis MoaD-related, C-terminal domain"/>
    <property type="match status" value="1"/>
</dbReference>
<dbReference type="RefSeq" id="WP_285606335.1">
    <property type="nucleotide sequence ID" value="NZ_BSDC01000001.1"/>
</dbReference>
<name>A0ABQ5PV78_9BACT</name>
<evidence type="ECO:0000313" key="2">
    <source>
        <dbReference type="Proteomes" id="UP001165044"/>
    </source>
</evidence>
<sequence length="91" mass="10358">MDHRLEMTLSREEFLRLLPGAVGPFTEEDGGFRGTDGPLRWRIRLIPLPELRVGRVVLPRYQVEIRLEGHTAGQAEAFLARFQRGFQRGGG</sequence>
<reference evidence="1" key="1">
    <citation type="journal article" date="2023" name="Antonie Van Leeuwenhoek">
        <title>Mesoterricola silvestris gen. nov., sp. nov., Mesoterricola sediminis sp. nov., Geothrix oryzae sp. nov., Geothrix edaphica sp. nov., Geothrix rubra sp. nov., and Geothrix limicola sp. nov., six novel members of Acidobacteriota isolated from soils.</title>
        <authorList>
            <person name="Itoh H."/>
            <person name="Sugisawa Y."/>
            <person name="Mise K."/>
            <person name="Xu Z."/>
            <person name="Kuniyasu M."/>
            <person name="Ushijima N."/>
            <person name="Kawano K."/>
            <person name="Kobayashi E."/>
            <person name="Shiratori Y."/>
            <person name="Masuda Y."/>
            <person name="Senoo K."/>
        </authorList>
    </citation>
    <scope>NUCLEOTIDE SEQUENCE</scope>
    <source>
        <strain evidence="1">Red802</strain>
    </source>
</reference>
<dbReference type="InterPro" id="IPR036473">
    <property type="entry name" value="Mopterin_CF_MoaD-rel_C_sf"/>
</dbReference>
<accession>A0ABQ5PV78</accession>
<dbReference type="Proteomes" id="UP001165044">
    <property type="component" value="Unassembled WGS sequence"/>
</dbReference>
<organism evidence="1 2">
    <name type="scientific">Geothrix edaphica</name>
    <dbReference type="NCBI Taxonomy" id="2927976"/>
    <lineage>
        <taxon>Bacteria</taxon>
        <taxon>Pseudomonadati</taxon>
        <taxon>Acidobacteriota</taxon>
        <taxon>Holophagae</taxon>
        <taxon>Holophagales</taxon>
        <taxon>Holophagaceae</taxon>
        <taxon>Geothrix</taxon>
    </lineage>
</organism>
<proteinExistence type="predicted"/>
<dbReference type="EMBL" id="BSDC01000001">
    <property type="protein sequence ID" value="GLH66258.1"/>
    <property type="molecule type" value="Genomic_DNA"/>
</dbReference>
<protein>
    <submittedName>
        <fullName evidence="1">Uncharacterized protein</fullName>
    </submittedName>
</protein>
<comment type="caution">
    <text evidence="1">The sequence shown here is derived from an EMBL/GenBank/DDBJ whole genome shotgun (WGS) entry which is preliminary data.</text>
</comment>